<dbReference type="Proteomes" id="UP000263094">
    <property type="component" value="Unassembled WGS sequence"/>
</dbReference>
<comment type="caution">
    <text evidence="2">The sequence shown here is derived from an EMBL/GenBank/DDBJ whole genome shotgun (WGS) entry which is preliminary data.</text>
</comment>
<dbReference type="EMBL" id="QUAK01000102">
    <property type="protein sequence ID" value="RFU85173.1"/>
    <property type="molecule type" value="Genomic_DNA"/>
</dbReference>
<dbReference type="AlphaFoldDB" id="A0A372M3Y5"/>
<organism evidence="2 3">
    <name type="scientific">Streptomyces triticagri</name>
    <dbReference type="NCBI Taxonomy" id="2293568"/>
    <lineage>
        <taxon>Bacteria</taxon>
        <taxon>Bacillati</taxon>
        <taxon>Actinomycetota</taxon>
        <taxon>Actinomycetes</taxon>
        <taxon>Kitasatosporales</taxon>
        <taxon>Streptomycetaceae</taxon>
        <taxon>Streptomyces</taxon>
    </lineage>
</organism>
<evidence type="ECO:0000313" key="3">
    <source>
        <dbReference type="Proteomes" id="UP000263094"/>
    </source>
</evidence>
<reference evidence="2 3" key="1">
    <citation type="submission" date="2018-08" db="EMBL/GenBank/DDBJ databases">
        <title>Isolation, diversity and antifungal activity of Actinobacteria from wheat.</title>
        <authorList>
            <person name="Han C."/>
        </authorList>
    </citation>
    <scope>NUCLEOTIDE SEQUENCE [LARGE SCALE GENOMIC DNA]</scope>
    <source>
        <strain evidence="2 3">NEAU-YY421</strain>
    </source>
</reference>
<evidence type="ECO:0000256" key="1">
    <source>
        <dbReference type="SAM" id="SignalP"/>
    </source>
</evidence>
<protein>
    <submittedName>
        <fullName evidence="2">Uncharacterized protein</fullName>
    </submittedName>
</protein>
<feature type="signal peptide" evidence="1">
    <location>
        <begin position="1"/>
        <end position="29"/>
    </location>
</feature>
<name>A0A372M3Y5_9ACTN</name>
<keyword evidence="1" id="KW-0732">Signal</keyword>
<accession>A0A372M3Y5</accession>
<proteinExistence type="predicted"/>
<keyword evidence="3" id="KW-1185">Reference proteome</keyword>
<dbReference type="OrthoDB" id="4350624at2"/>
<gene>
    <name evidence="2" type="ORF">DY218_18955</name>
</gene>
<sequence>MKRTRIGIGAALTAGALATAGLVYAPAAAAVEPGTATVQADCGIYGGGEATLTATQDGTTATITVTSSEITTPVAVEANSVETTMTMAKGDGGTTEFSGSSNPAMEAGGGVDSGPLTGTVASGDSLDAFPGSLTLVVMGISVTCESTGPQSPGPFVFD</sequence>
<evidence type="ECO:0000313" key="2">
    <source>
        <dbReference type="EMBL" id="RFU85173.1"/>
    </source>
</evidence>
<dbReference type="RefSeq" id="WP_128557249.1">
    <property type="nucleotide sequence ID" value="NZ_QUAK01000102.1"/>
</dbReference>
<feature type="chain" id="PRO_5016877452" evidence="1">
    <location>
        <begin position="30"/>
        <end position="158"/>
    </location>
</feature>